<dbReference type="Gene3D" id="3.40.50.1820">
    <property type="entry name" value="alpha/beta hydrolase"/>
    <property type="match status" value="1"/>
</dbReference>
<keyword evidence="1" id="KW-0812">Transmembrane</keyword>
<evidence type="ECO:0000313" key="3">
    <source>
        <dbReference type="Proteomes" id="UP001202328"/>
    </source>
</evidence>
<dbReference type="Proteomes" id="UP001202328">
    <property type="component" value="Unassembled WGS sequence"/>
</dbReference>
<keyword evidence="1" id="KW-1133">Transmembrane helix</keyword>
<organism evidence="2 3">
    <name type="scientific">Papaver atlanticum</name>
    <dbReference type="NCBI Taxonomy" id="357466"/>
    <lineage>
        <taxon>Eukaryota</taxon>
        <taxon>Viridiplantae</taxon>
        <taxon>Streptophyta</taxon>
        <taxon>Embryophyta</taxon>
        <taxon>Tracheophyta</taxon>
        <taxon>Spermatophyta</taxon>
        <taxon>Magnoliopsida</taxon>
        <taxon>Ranunculales</taxon>
        <taxon>Papaveraceae</taxon>
        <taxon>Papaveroideae</taxon>
        <taxon>Papaver</taxon>
    </lineage>
</organism>
<dbReference type="GO" id="GO:0016020">
    <property type="term" value="C:membrane"/>
    <property type="evidence" value="ECO:0007669"/>
    <property type="project" value="TreeGrafter"/>
</dbReference>
<accession>A0AAD4TE24</accession>
<reference evidence="2" key="1">
    <citation type="submission" date="2022-04" db="EMBL/GenBank/DDBJ databases">
        <title>A functionally conserved STORR gene fusion in Papaver species that diverged 16.8 million years ago.</title>
        <authorList>
            <person name="Catania T."/>
        </authorList>
    </citation>
    <scope>NUCLEOTIDE SEQUENCE</scope>
    <source>
        <strain evidence="2">S-188037</strain>
    </source>
</reference>
<gene>
    <name evidence="2" type="ORF">MKW98_006164</name>
</gene>
<keyword evidence="3" id="KW-1185">Reference proteome</keyword>
<evidence type="ECO:0000256" key="1">
    <source>
        <dbReference type="SAM" id="Phobius"/>
    </source>
</evidence>
<dbReference type="AlphaFoldDB" id="A0AAD4TE24"/>
<dbReference type="GO" id="GO:0008474">
    <property type="term" value="F:palmitoyl-(protein) hydrolase activity"/>
    <property type="evidence" value="ECO:0007669"/>
    <property type="project" value="TreeGrafter"/>
</dbReference>
<comment type="caution">
    <text evidence="2">The sequence shown here is derived from an EMBL/GenBank/DDBJ whole genome shotgun (WGS) entry which is preliminary data.</text>
</comment>
<protein>
    <submittedName>
        <fullName evidence="2">Uncharacterized protein</fullName>
    </submittedName>
</protein>
<dbReference type="PANTHER" id="PTHR12277">
    <property type="entry name" value="ALPHA/BETA HYDROLASE DOMAIN-CONTAINING PROTEIN"/>
    <property type="match status" value="1"/>
</dbReference>
<evidence type="ECO:0000313" key="2">
    <source>
        <dbReference type="EMBL" id="KAI3955804.1"/>
    </source>
</evidence>
<name>A0AAD4TE24_9MAGN</name>
<dbReference type="PANTHER" id="PTHR12277:SF81">
    <property type="entry name" value="PROTEIN ABHD13"/>
    <property type="match status" value="1"/>
</dbReference>
<sequence length="273" mass="30661">MVVTLPLLIATTTHNHHRHHHLFFFFFCITSSGVGGIIVAGVAFQEKLVYVPVLPGLTKSYPITPSRLLLGYEDVWLNSSDGDRLHAWFIKLFPDCRGVLLPFLKWSIEGIDIVGQDILFLSGLQDEKTLYVKPATHDKNCLSVEFPYGMHMVSGGDLCWNTARQFLEQNVSGKKQKITHQSENGPTIPFFQENAGHIAIMLQKLQYIVFMVSYRGYGASDGYPFQHGITRDAQAALEHLAQRTDIDTLFLVGHLGAQLVQCLPKTILIRLQP</sequence>
<keyword evidence="1" id="KW-0472">Membrane</keyword>
<dbReference type="InterPro" id="IPR029058">
    <property type="entry name" value="AB_hydrolase_fold"/>
</dbReference>
<proteinExistence type="predicted"/>
<feature type="transmembrane region" description="Helical" evidence="1">
    <location>
        <begin position="22"/>
        <end position="44"/>
    </location>
</feature>
<dbReference type="EMBL" id="JAJJMB010001716">
    <property type="protein sequence ID" value="KAI3955804.1"/>
    <property type="molecule type" value="Genomic_DNA"/>
</dbReference>
<dbReference type="SUPFAM" id="SSF53474">
    <property type="entry name" value="alpha/beta-Hydrolases"/>
    <property type="match status" value="1"/>
</dbReference>